<organism evidence="14 15">
    <name type="scientific">Sus scrofa</name>
    <name type="common">Pig</name>
    <dbReference type="NCBI Taxonomy" id="9823"/>
    <lineage>
        <taxon>Eukaryota</taxon>
        <taxon>Metazoa</taxon>
        <taxon>Chordata</taxon>
        <taxon>Craniata</taxon>
        <taxon>Vertebrata</taxon>
        <taxon>Euteleostomi</taxon>
        <taxon>Mammalia</taxon>
        <taxon>Eutheria</taxon>
        <taxon>Laurasiatheria</taxon>
        <taxon>Artiodactyla</taxon>
        <taxon>Suina</taxon>
        <taxon>Suidae</taxon>
        <taxon>Sus</taxon>
    </lineage>
</organism>
<dbReference type="InterPro" id="IPR001841">
    <property type="entry name" value="Znf_RING"/>
</dbReference>
<dbReference type="PROSITE" id="PS50103">
    <property type="entry name" value="ZF_C3H1"/>
    <property type="match status" value="3"/>
</dbReference>
<feature type="domain" description="C3H1-type" evidence="13">
    <location>
        <begin position="219"/>
        <end position="246"/>
    </location>
</feature>
<comment type="pathway">
    <text evidence="2">Protein modification; protein ubiquitination.</text>
</comment>
<proteinExistence type="predicted"/>
<dbReference type="GeneID" id="100155343"/>
<dbReference type="KEGG" id="ssc:100155343"/>
<keyword evidence="4" id="KW-0808">Transferase</keyword>
<evidence type="ECO:0000256" key="3">
    <source>
        <dbReference type="ARBA" id="ARBA00012483"/>
    </source>
</evidence>
<feature type="region of interest" description="Disordered" evidence="11">
    <location>
        <begin position="26"/>
        <end position="74"/>
    </location>
</feature>
<dbReference type="GO" id="GO:0000209">
    <property type="term" value="P:protein polyubiquitination"/>
    <property type="evidence" value="ECO:0007669"/>
    <property type="project" value="InterPro"/>
</dbReference>
<dbReference type="Gene3D" id="4.10.1000.10">
    <property type="entry name" value="Zinc finger, CCCH-type"/>
    <property type="match status" value="1"/>
</dbReference>
<feature type="region of interest" description="Disordered" evidence="11">
    <location>
        <begin position="106"/>
        <end position="132"/>
    </location>
</feature>
<dbReference type="PANTHER" id="PTHR11224:SF38">
    <property type="entry name" value="E3 UBIQUITIN-PROTEIN LIGASE MAKORIN-3-RELATED"/>
    <property type="match status" value="1"/>
</dbReference>
<evidence type="ECO:0000256" key="5">
    <source>
        <dbReference type="ARBA" id="ARBA00022723"/>
    </source>
</evidence>
<evidence type="ECO:0000313" key="15">
    <source>
        <dbReference type="Proteomes" id="UP000314985"/>
    </source>
</evidence>
<reference evidence="14 15" key="1">
    <citation type="submission" date="2017-08" db="EMBL/GenBank/DDBJ databases">
        <title>USMARCv1.0.</title>
        <authorList>
            <person name="Hannum G.I."/>
            <person name="Koren S."/>
            <person name="Schroeder S.G."/>
            <person name="Chin S.C."/>
            <person name="Nonneman D.J."/>
            <person name="Becker S.A."/>
            <person name="Rosen B.D."/>
            <person name="Bickhart D.M."/>
            <person name="Putnam N.H."/>
            <person name="Green R.E."/>
            <person name="Tuggle C.K."/>
            <person name="Liu H."/>
            <person name="Rohrer G.A."/>
            <person name="Warr A."/>
            <person name="Hall R."/>
            <person name="Kim K."/>
            <person name="Hume D.A."/>
            <person name="Talbot R."/>
            <person name="Chow W."/>
            <person name="Howe K."/>
            <person name="Schwartz A.S."/>
            <person name="Watson M."/>
            <person name="Archibald A.L."/>
            <person name="Phillippy A.M."/>
            <person name="Smith T.P.L."/>
        </authorList>
    </citation>
    <scope>NUCLEOTIDE SEQUENCE [LARGE SCALE GENOMIC DNA]</scope>
</reference>
<dbReference type="InterPro" id="IPR000571">
    <property type="entry name" value="Znf_CCCH"/>
</dbReference>
<dbReference type="InterPro" id="IPR017907">
    <property type="entry name" value="Znf_RING_CS"/>
</dbReference>
<protein>
    <recommendedName>
        <fullName evidence="3">RING-type E3 ubiquitin transferase</fullName>
        <ecNumber evidence="3">2.3.2.27</ecNumber>
    </recommendedName>
</protein>
<dbReference type="PANTHER" id="PTHR11224">
    <property type="entry name" value="MAKORIN-RELATED"/>
    <property type="match status" value="1"/>
</dbReference>
<reference evidence="14" key="2">
    <citation type="submission" date="2025-08" db="UniProtKB">
        <authorList>
            <consortium name="Ensembl"/>
        </authorList>
    </citation>
    <scope>IDENTIFICATION</scope>
</reference>
<sequence>MEEPAAPTEPYEAAGTFGDIEAAGEIKPWPTLPVPPTSRWSPAPGPAPFRPSRVRPAQESGGGAGPRWLPGRSSGSWTKEVVCRYYLHAQCKEGENCRYSHDLSGRQVAREGPGSPPPASTDSGPSAAAHAEALPQEVAEAPPAVSSRSFPLIGSAERVFFEAETEYAGLEAAGGAGAEGWEHAIEFVPGQPYQGRMAPPIYVAPPQGLLTVREQFALGQRQQLCRDAIMGQCFRGPSCMYLHGDMCDLCGLKVLHPFDGAQRADHRRACMEAHEQNMELSFAVQRSADKVCGICMEVVYEKANRNDCRFGILSSCNHTYCLKCIRRWRSARQFGTWVVKSCPQCRVISTFVIPSEFWVEEEEEKQRLIQQYLEAMSHKPCRYFVRGRFCPFEENCFYKHAFPEGQGEEPQRQGAGAPGPWRGQLLEPPQVGEGDMPFKSCKKELVMLWLANLLCQCFLSWGANELPCSETQWDLLHCELEEYFNLNLWHSVACCMVC</sequence>
<dbReference type="InterPro" id="IPR041367">
    <property type="entry name" value="Znf-CCCH_4"/>
</dbReference>
<accession>A0A4X1UDC5</accession>
<gene>
    <name evidence="14" type="primary">MKRN3</name>
</gene>
<feature type="domain" description="C3H1-type" evidence="13">
    <location>
        <begin position="77"/>
        <end position="104"/>
    </location>
</feature>
<evidence type="ECO:0000256" key="10">
    <source>
        <dbReference type="PROSITE-ProRule" id="PRU00723"/>
    </source>
</evidence>
<dbReference type="InterPro" id="IPR045072">
    <property type="entry name" value="MKRN-like"/>
</dbReference>
<evidence type="ECO:0000256" key="7">
    <source>
        <dbReference type="ARBA" id="ARBA00022771"/>
    </source>
</evidence>
<dbReference type="RefSeq" id="XP_020954344.1">
    <property type="nucleotide sequence ID" value="XM_021098685.1"/>
</dbReference>
<dbReference type="Ensembl" id="ENSSSCT00070031270.1">
    <property type="protein sequence ID" value="ENSSSCP00070026070.1"/>
    <property type="gene ID" value="ENSSSCG00070015913.1"/>
</dbReference>
<evidence type="ECO:0000259" key="13">
    <source>
        <dbReference type="PROSITE" id="PS50103"/>
    </source>
</evidence>
<dbReference type="Pfam" id="PF15815">
    <property type="entry name" value="MKRN1_C"/>
    <property type="match status" value="1"/>
</dbReference>
<dbReference type="SUPFAM" id="SSF57850">
    <property type="entry name" value="RING/U-box"/>
    <property type="match status" value="1"/>
</dbReference>
<dbReference type="InterPro" id="IPR031644">
    <property type="entry name" value="MKRN1_C"/>
</dbReference>
<evidence type="ECO:0000259" key="12">
    <source>
        <dbReference type="PROSITE" id="PS50089"/>
    </source>
</evidence>
<feature type="zinc finger region" description="C3H1-type" evidence="10">
    <location>
        <begin position="375"/>
        <end position="403"/>
    </location>
</feature>
<dbReference type="Pfam" id="PF14608">
    <property type="entry name" value="zf-CCCH_2"/>
    <property type="match status" value="2"/>
</dbReference>
<keyword evidence="5 10" id="KW-0479">Metal-binding</keyword>
<feature type="zinc finger region" description="C3H1-type" evidence="10">
    <location>
        <begin position="77"/>
        <end position="104"/>
    </location>
</feature>
<keyword evidence="8" id="KW-0833">Ubl conjugation pathway</keyword>
<evidence type="ECO:0000256" key="8">
    <source>
        <dbReference type="ARBA" id="ARBA00022786"/>
    </source>
</evidence>
<dbReference type="PROSITE" id="PS00518">
    <property type="entry name" value="ZF_RING_1"/>
    <property type="match status" value="1"/>
</dbReference>
<dbReference type="GO" id="GO:0061630">
    <property type="term" value="F:ubiquitin protein ligase activity"/>
    <property type="evidence" value="ECO:0007669"/>
    <property type="project" value="UniProtKB-EC"/>
</dbReference>
<dbReference type="SUPFAM" id="SSF90229">
    <property type="entry name" value="CCCH zinc finger"/>
    <property type="match status" value="2"/>
</dbReference>
<evidence type="ECO:0000313" key="14">
    <source>
        <dbReference type="Ensembl" id="ENSSSCP00070026070.1"/>
    </source>
</evidence>
<dbReference type="AlphaFoldDB" id="A0A4X1UDC5"/>
<dbReference type="SMART" id="SM00184">
    <property type="entry name" value="RING"/>
    <property type="match status" value="1"/>
</dbReference>
<comment type="catalytic activity">
    <reaction evidence="1">
        <text>S-ubiquitinyl-[E2 ubiquitin-conjugating enzyme]-L-cysteine + [acceptor protein]-L-lysine = [E2 ubiquitin-conjugating enzyme]-L-cysteine + N(6)-ubiquitinyl-[acceptor protein]-L-lysine.</text>
        <dbReference type="EC" id="2.3.2.27"/>
    </reaction>
</comment>
<evidence type="ECO:0000256" key="4">
    <source>
        <dbReference type="ARBA" id="ARBA00022679"/>
    </source>
</evidence>
<dbReference type="OrthoDB" id="411372at2759"/>
<dbReference type="GO" id="GO:0008270">
    <property type="term" value="F:zinc ion binding"/>
    <property type="evidence" value="ECO:0007669"/>
    <property type="project" value="UniProtKB-KW"/>
</dbReference>
<feature type="domain" description="C3H1-type" evidence="13">
    <location>
        <begin position="375"/>
        <end position="403"/>
    </location>
</feature>
<evidence type="ECO:0000256" key="9">
    <source>
        <dbReference type="ARBA" id="ARBA00022833"/>
    </source>
</evidence>
<dbReference type="SMART" id="SM00356">
    <property type="entry name" value="ZnF_C3H1"/>
    <property type="match status" value="3"/>
</dbReference>
<dbReference type="Pfam" id="PF18044">
    <property type="entry name" value="zf-CCCH_4"/>
    <property type="match status" value="1"/>
</dbReference>
<evidence type="ECO:0000256" key="1">
    <source>
        <dbReference type="ARBA" id="ARBA00000900"/>
    </source>
</evidence>
<dbReference type="Proteomes" id="UP000314985">
    <property type="component" value="Chromosome 1"/>
</dbReference>
<name>A0A4X1UDC5_PIG</name>
<dbReference type="PROSITE" id="PS50089">
    <property type="entry name" value="ZF_RING_2"/>
    <property type="match status" value="1"/>
</dbReference>
<dbReference type="InterPro" id="IPR036855">
    <property type="entry name" value="Znf_CCCH_sf"/>
</dbReference>
<feature type="domain" description="RING-type" evidence="12">
    <location>
        <begin position="292"/>
        <end position="346"/>
    </location>
</feature>
<evidence type="ECO:0000256" key="2">
    <source>
        <dbReference type="ARBA" id="ARBA00004906"/>
    </source>
</evidence>
<dbReference type="FunFam" id="3.30.40.10:FF:000117">
    <property type="entry name" value="Probable E3 ubiquitin-protein ligase makorin-1"/>
    <property type="match status" value="1"/>
</dbReference>
<keyword evidence="9 10" id="KW-0862">Zinc</keyword>
<dbReference type="Gene3D" id="3.30.40.10">
    <property type="entry name" value="Zinc/RING finger domain, C3HC4 (zinc finger)"/>
    <property type="match status" value="1"/>
</dbReference>
<dbReference type="UniPathway" id="UPA00143"/>
<dbReference type="InterPro" id="IPR013083">
    <property type="entry name" value="Znf_RING/FYVE/PHD"/>
</dbReference>
<keyword evidence="6" id="KW-0677">Repeat</keyword>
<feature type="zinc finger region" description="C3H1-type" evidence="10">
    <location>
        <begin position="219"/>
        <end position="246"/>
    </location>
</feature>
<evidence type="ECO:0000256" key="6">
    <source>
        <dbReference type="ARBA" id="ARBA00022737"/>
    </source>
</evidence>
<dbReference type="CTD" id="7681"/>
<evidence type="ECO:0000256" key="11">
    <source>
        <dbReference type="SAM" id="MobiDB-lite"/>
    </source>
</evidence>
<dbReference type="EC" id="2.3.2.27" evidence="3"/>
<keyword evidence="7 10" id="KW-0863">Zinc-finger</keyword>